<organism evidence="1 2">
    <name type="scientific">Fructobacillus tropaeoli</name>
    <dbReference type="NCBI Taxonomy" id="709323"/>
    <lineage>
        <taxon>Bacteria</taxon>
        <taxon>Bacillati</taxon>
        <taxon>Bacillota</taxon>
        <taxon>Bacilli</taxon>
        <taxon>Lactobacillales</taxon>
        <taxon>Lactobacillaceae</taxon>
        <taxon>Fructobacillus</taxon>
    </lineage>
</organism>
<comment type="caution">
    <text evidence="1">The sequence shown here is derived from an EMBL/GenBank/DDBJ whole genome shotgun (WGS) entry which is preliminary data.</text>
</comment>
<name>A0ABM9MNH1_9LACO</name>
<keyword evidence="2" id="KW-1185">Reference proteome</keyword>
<accession>A0ABM9MNH1</accession>
<dbReference type="Proteomes" id="UP001314262">
    <property type="component" value="Unassembled WGS sequence"/>
</dbReference>
<dbReference type="InterPro" id="IPR006428">
    <property type="entry name" value="Portal_SPP1-type"/>
</dbReference>
<protein>
    <recommendedName>
        <fullName evidence="3">Phage portal protein</fullName>
    </recommendedName>
</protein>
<dbReference type="EMBL" id="CAUZLT010000001">
    <property type="protein sequence ID" value="CAK1228569.1"/>
    <property type="molecule type" value="Genomic_DNA"/>
</dbReference>
<proteinExistence type="predicted"/>
<evidence type="ECO:0008006" key="3">
    <source>
        <dbReference type="Google" id="ProtNLM"/>
    </source>
</evidence>
<dbReference type="Pfam" id="PF05133">
    <property type="entry name" value="SPP1_portal"/>
    <property type="match status" value="1"/>
</dbReference>
<reference evidence="1 2" key="1">
    <citation type="submission" date="2023-10" db="EMBL/GenBank/DDBJ databases">
        <authorList>
            <person name="Botero Cardona J."/>
        </authorList>
    </citation>
    <scope>NUCLEOTIDE SEQUENCE [LARGE SCALE GENOMIC DNA]</scope>
    <source>
        <strain evidence="1 2">R-53137</strain>
    </source>
</reference>
<dbReference type="InterPro" id="IPR021145">
    <property type="entry name" value="Portal_protein_SPP1_Gp6-like"/>
</dbReference>
<dbReference type="NCBIfam" id="TIGR01538">
    <property type="entry name" value="portal_SPP1"/>
    <property type="match status" value="1"/>
</dbReference>
<evidence type="ECO:0000313" key="1">
    <source>
        <dbReference type="EMBL" id="CAK1228569.1"/>
    </source>
</evidence>
<sequence length="521" mass="59016">MAKKTDSINDGVMFLNDGKTFSSTARVDENGVFYVKAFGDDSSWQGLKYSDLNQIISYHKNEMKNKYDRLFKYYKGQHTAIVDQRGKADFKPDNRLIINYPKQLVKAFSGYFAGVAPDISVTVNDDDGGREKEIEDANTVLKHFNRLNQIDKFYSEESKYVDIFGRAMAFVFQDEIGQTRLTEIDPRDGFIIYNDGLQKIPVFAVLYTGKTNGTGADLYDTANLYSYEVDVSKNANTGLNEVNASVKQIIDFKIGSDINDSYIEFGDSVLDYGRLPMVEFLVDRERMGLYEDVMTIIDAIDSAMSEKKNDVDYFGDAFMKIINFKMSDPKDEDSADLRDKRIFEGRTDGDGRTSDIGFVEKPNADETQEHLINRLVQTMYDISSVVNLNDREFTNAASGTALKQRLQGMRQLANTKASSFQKAMIEIYRCLFNINGIEDMVDNVEIKPNYTEPIDLLDISQSLVNMMNVRAAGGISLETILSNIQIVKDAQGEMTKIELDRKTMKGTDTEIKPIMKRNDND</sequence>
<gene>
    <name evidence="1" type="ORF">R53137_KAKDMLNK_00239</name>
</gene>
<dbReference type="RefSeq" id="WP_338348888.1">
    <property type="nucleotide sequence ID" value="NZ_CAUZLQ010000002.1"/>
</dbReference>
<evidence type="ECO:0000313" key="2">
    <source>
        <dbReference type="Proteomes" id="UP001314262"/>
    </source>
</evidence>